<keyword evidence="1" id="KW-1133">Transmembrane helix</keyword>
<reference evidence="3" key="1">
    <citation type="submission" date="2024-04" db="EMBL/GenBank/DDBJ databases">
        <title>Phylogenomic analyses of a clade within the roseobacter group suggest taxonomic reassignments of species of the genera Aestuariivita, Citreicella, Loktanella, Nautella, Pelagibaca, Ruegeria, Thalassobius, Thiobacimonas and Tropicibacter, and the proposal o.</title>
        <authorList>
            <person name="Jeon C.O."/>
        </authorList>
    </citation>
    <scope>NUCLEOTIDE SEQUENCE [LARGE SCALE GENOMIC DNA]</scope>
    <source>
        <strain evidence="3">BS5-3</strain>
    </source>
</reference>
<accession>A0ABZ2UZZ4</accession>
<dbReference type="Gene3D" id="3.30.1380.10">
    <property type="match status" value="1"/>
</dbReference>
<keyword evidence="1" id="KW-0812">Transmembrane</keyword>
<name>A0ABZ2UZZ4_9RHOB</name>
<dbReference type="Proteomes" id="UP001440612">
    <property type="component" value="Chromosome"/>
</dbReference>
<feature type="transmembrane region" description="Helical" evidence="1">
    <location>
        <begin position="6"/>
        <end position="28"/>
    </location>
</feature>
<dbReference type="RefSeq" id="WP_341365502.1">
    <property type="nucleotide sequence ID" value="NZ_CP150951.2"/>
</dbReference>
<keyword evidence="1" id="KW-0472">Membrane</keyword>
<evidence type="ECO:0000313" key="3">
    <source>
        <dbReference type="Proteomes" id="UP001440612"/>
    </source>
</evidence>
<gene>
    <name evidence="2" type="ORF">AABB29_10555</name>
</gene>
<evidence type="ECO:0000256" key="1">
    <source>
        <dbReference type="SAM" id="Phobius"/>
    </source>
</evidence>
<protein>
    <submittedName>
        <fullName evidence="2">Uncharacterized protein</fullName>
    </submittedName>
</protein>
<dbReference type="EMBL" id="CP150951">
    <property type="protein sequence ID" value="WZC47382.1"/>
    <property type="molecule type" value="Genomic_DNA"/>
</dbReference>
<dbReference type="InterPro" id="IPR009045">
    <property type="entry name" value="Zn_M74/Hedgehog-like"/>
</dbReference>
<proteinExistence type="predicted"/>
<keyword evidence="3" id="KW-1185">Reference proteome</keyword>
<feature type="transmembrane region" description="Helical" evidence="1">
    <location>
        <begin position="35"/>
        <end position="54"/>
    </location>
</feature>
<organism evidence="2 3">
    <name type="scientific">Yoonia phaeophyticola</name>
    <dbReference type="NCBI Taxonomy" id="3137369"/>
    <lineage>
        <taxon>Bacteria</taxon>
        <taxon>Pseudomonadati</taxon>
        <taxon>Pseudomonadota</taxon>
        <taxon>Alphaproteobacteria</taxon>
        <taxon>Rhodobacterales</taxon>
        <taxon>Paracoccaceae</taxon>
        <taxon>Yoonia</taxon>
    </lineage>
</organism>
<sequence>MIKHGLIIIALTVLTQIGGIAWALALALRMIFGRLVLIFAILYLCLTVIAHYTAPLAGRVALPCLDAGPAQIAVLNPLYCALNRNYVSPEMKSHVDALSAHMHEVFPGTRTRALDASFPFLDGFAMLPHLSHDSGDQLDLAFYYTGEDGEYQLGKAKSPIGYWGFEQPRPGDPQPCAANTGISMRWDMDALQPYLRDWPLDEARTAEALRWLANNPQGSDYKIFVEPHLVTRLGLSGDALRFQGCRAARHDDHLHLEFAP</sequence>
<evidence type="ECO:0000313" key="2">
    <source>
        <dbReference type="EMBL" id="WZC47382.1"/>
    </source>
</evidence>